<proteinExistence type="predicted"/>
<accession>A0ACC3Z8Y8</accession>
<name>A0ACC3Z8Y8_COLTU</name>
<organism evidence="1 2">
    <name type="scientific">Colletotrichum truncatum</name>
    <name type="common">Anthracnose fungus</name>
    <name type="synonym">Colletotrichum capsici</name>
    <dbReference type="NCBI Taxonomy" id="5467"/>
    <lineage>
        <taxon>Eukaryota</taxon>
        <taxon>Fungi</taxon>
        <taxon>Dikarya</taxon>
        <taxon>Ascomycota</taxon>
        <taxon>Pezizomycotina</taxon>
        <taxon>Sordariomycetes</taxon>
        <taxon>Hypocreomycetidae</taxon>
        <taxon>Glomerellales</taxon>
        <taxon>Glomerellaceae</taxon>
        <taxon>Colletotrichum</taxon>
        <taxon>Colletotrichum truncatum species complex</taxon>
    </lineage>
</organism>
<dbReference type="Proteomes" id="UP000805649">
    <property type="component" value="Unassembled WGS sequence"/>
</dbReference>
<keyword evidence="2" id="KW-1185">Reference proteome</keyword>
<dbReference type="EMBL" id="VUJX02000002">
    <property type="protein sequence ID" value="KAL0940542.1"/>
    <property type="molecule type" value="Genomic_DNA"/>
</dbReference>
<sequence length="54" mass="5891">MVSHSLVTRILAMTAVFPPMGILKDILFSEVLTPYGPNPTKYSRKTDVGCAPEP</sequence>
<gene>
    <name evidence="1" type="ORF">CTRU02_203305</name>
</gene>
<reference evidence="1 2" key="1">
    <citation type="journal article" date="2020" name="Phytopathology">
        <title>Genome Sequence Resources of Colletotrichum truncatum, C. plurivorum, C. musicola, and C. sojae: Four Species Pathogenic to Soybean (Glycine max).</title>
        <authorList>
            <person name="Rogerio F."/>
            <person name="Boufleur T.R."/>
            <person name="Ciampi-Guillardi M."/>
            <person name="Sukno S.A."/>
            <person name="Thon M.R."/>
            <person name="Massola Junior N.S."/>
            <person name="Baroncelli R."/>
        </authorList>
    </citation>
    <scope>NUCLEOTIDE SEQUENCE [LARGE SCALE GENOMIC DNA]</scope>
    <source>
        <strain evidence="1 2">CMES1059</strain>
    </source>
</reference>
<evidence type="ECO:0000313" key="1">
    <source>
        <dbReference type="EMBL" id="KAL0940542.1"/>
    </source>
</evidence>
<protein>
    <submittedName>
        <fullName evidence="1">Uncharacterized protein</fullName>
    </submittedName>
</protein>
<evidence type="ECO:0000313" key="2">
    <source>
        <dbReference type="Proteomes" id="UP000805649"/>
    </source>
</evidence>
<comment type="caution">
    <text evidence="1">The sequence shown here is derived from an EMBL/GenBank/DDBJ whole genome shotgun (WGS) entry which is preliminary data.</text>
</comment>